<evidence type="ECO:0000313" key="2">
    <source>
        <dbReference type="Proteomes" id="UP000796880"/>
    </source>
</evidence>
<accession>A0A8K0GL14</accession>
<dbReference type="AlphaFoldDB" id="A0A8K0GL14"/>
<protein>
    <submittedName>
        <fullName evidence="1">Uncharacterized protein</fullName>
    </submittedName>
</protein>
<dbReference type="Proteomes" id="UP000796880">
    <property type="component" value="Unassembled WGS sequence"/>
</dbReference>
<reference evidence="1" key="1">
    <citation type="submission" date="2020-03" db="EMBL/GenBank/DDBJ databases">
        <title>A high-quality chromosome-level genome assembly of a woody plant with both climbing and erect habits, Rhamnella rubrinervis.</title>
        <authorList>
            <person name="Lu Z."/>
            <person name="Yang Y."/>
            <person name="Zhu X."/>
            <person name="Sun Y."/>
        </authorList>
    </citation>
    <scope>NUCLEOTIDE SEQUENCE</scope>
    <source>
        <strain evidence="1">BYM</strain>
        <tissue evidence="1">Leaf</tissue>
    </source>
</reference>
<organism evidence="1 2">
    <name type="scientific">Rhamnella rubrinervis</name>
    <dbReference type="NCBI Taxonomy" id="2594499"/>
    <lineage>
        <taxon>Eukaryota</taxon>
        <taxon>Viridiplantae</taxon>
        <taxon>Streptophyta</taxon>
        <taxon>Embryophyta</taxon>
        <taxon>Tracheophyta</taxon>
        <taxon>Spermatophyta</taxon>
        <taxon>Magnoliopsida</taxon>
        <taxon>eudicotyledons</taxon>
        <taxon>Gunneridae</taxon>
        <taxon>Pentapetalae</taxon>
        <taxon>rosids</taxon>
        <taxon>fabids</taxon>
        <taxon>Rosales</taxon>
        <taxon>Rhamnaceae</taxon>
        <taxon>rhamnoid group</taxon>
        <taxon>Rhamneae</taxon>
        <taxon>Rhamnella</taxon>
    </lineage>
</organism>
<keyword evidence="2" id="KW-1185">Reference proteome</keyword>
<gene>
    <name evidence="1" type="ORF">FNV43_RR24254</name>
</gene>
<evidence type="ECO:0000313" key="1">
    <source>
        <dbReference type="EMBL" id="KAF3433152.1"/>
    </source>
</evidence>
<name>A0A8K0GL14_9ROSA</name>
<dbReference type="EMBL" id="VOIH02000011">
    <property type="protein sequence ID" value="KAF3433152.1"/>
    <property type="molecule type" value="Genomic_DNA"/>
</dbReference>
<sequence>MAVGLSQRYIAGNGSEGSKQHLNESSPSPGMVTENVCSLCLSPSSSCFTDQSDTAAVLMPKKTALGDKEMGDIFFGADDVNCVKDFLFMEDVIECMVMESAMKSFKRRRRNGWLSITECFEFLKLICCIRF</sequence>
<proteinExistence type="predicted"/>
<comment type="caution">
    <text evidence="1">The sequence shown here is derived from an EMBL/GenBank/DDBJ whole genome shotgun (WGS) entry which is preliminary data.</text>
</comment>
<dbReference type="OrthoDB" id="1749484at2759"/>